<feature type="non-terminal residue" evidence="2">
    <location>
        <position position="204"/>
    </location>
</feature>
<proteinExistence type="predicted"/>
<reference evidence="2 3" key="1">
    <citation type="submission" date="2022-05" db="EMBL/GenBank/DDBJ databases">
        <title>Genome Sequencing of Bee-Associated Microbes.</title>
        <authorList>
            <person name="Dunlap C."/>
        </authorList>
    </citation>
    <scope>NUCLEOTIDE SEQUENCE [LARGE SCALE GENOMIC DNA]</scope>
    <source>
        <strain evidence="2 3">NRRL B-04010</strain>
    </source>
</reference>
<name>A0ABT4H7R6_PAEAL</name>
<feature type="compositionally biased region" description="Basic and acidic residues" evidence="1">
    <location>
        <begin position="180"/>
        <end position="190"/>
    </location>
</feature>
<dbReference type="EMBL" id="JAMDNP010000151">
    <property type="protein sequence ID" value="MCY9765023.1"/>
    <property type="molecule type" value="Genomic_DNA"/>
</dbReference>
<sequence length="204" mass="23191">MKHDIFEMINTIERLNHDLTPSLTRLLEQQNRLREALRPATSALATAMEANYLALSKVSDALLPVAKEWEAVADFIREQDYSHFSITDSLSSKLKDLIQSVEVELPDIKEEIIQTTAFDINSPSSNKKMDIGQFLSVIGIILTVLSMLHNQRIADESSIEAQKLHQIQIEQAERHHIERMEQAERHHREVTQANGAKSSPNKES</sequence>
<accession>A0ABT4H7R6</accession>
<evidence type="ECO:0000256" key="1">
    <source>
        <dbReference type="SAM" id="MobiDB-lite"/>
    </source>
</evidence>
<dbReference type="Proteomes" id="UP001527181">
    <property type="component" value="Unassembled WGS sequence"/>
</dbReference>
<dbReference type="RefSeq" id="WP_268641297.1">
    <property type="nucleotide sequence ID" value="NZ_JAMDNP010000151.1"/>
</dbReference>
<protein>
    <submittedName>
        <fullName evidence="2">Uncharacterized protein</fullName>
    </submittedName>
</protein>
<evidence type="ECO:0000313" key="2">
    <source>
        <dbReference type="EMBL" id="MCY9765023.1"/>
    </source>
</evidence>
<organism evidence="2 3">
    <name type="scientific">Paenibacillus alvei</name>
    <name type="common">Bacillus alvei</name>
    <dbReference type="NCBI Taxonomy" id="44250"/>
    <lineage>
        <taxon>Bacteria</taxon>
        <taxon>Bacillati</taxon>
        <taxon>Bacillota</taxon>
        <taxon>Bacilli</taxon>
        <taxon>Bacillales</taxon>
        <taxon>Paenibacillaceae</taxon>
        <taxon>Paenibacillus</taxon>
    </lineage>
</organism>
<feature type="region of interest" description="Disordered" evidence="1">
    <location>
        <begin position="180"/>
        <end position="204"/>
    </location>
</feature>
<comment type="caution">
    <text evidence="2">The sequence shown here is derived from an EMBL/GenBank/DDBJ whole genome shotgun (WGS) entry which is preliminary data.</text>
</comment>
<gene>
    <name evidence="2" type="ORF">M5X12_31490</name>
</gene>
<keyword evidence="3" id="KW-1185">Reference proteome</keyword>
<feature type="compositionally biased region" description="Polar residues" evidence="1">
    <location>
        <begin position="191"/>
        <end position="204"/>
    </location>
</feature>
<evidence type="ECO:0000313" key="3">
    <source>
        <dbReference type="Proteomes" id="UP001527181"/>
    </source>
</evidence>